<evidence type="ECO:0000313" key="2">
    <source>
        <dbReference type="EMBL" id="PIR45590.1"/>
    </source>
</evidence>
<keyword evidence="1" id="KW-0472">Membrane</keyword>
<evidence type="ECO:0000313" key="3">
    <source>
        <dbReference type="Proteomes" id="UP000230906"/>
    </source>
</evidence>
<dbReference type="InterPro" id="IPR008969">
    <property type="entry name" value="CarboxyPept-like_regulatory"/>
</dbReference>
<organism evidence="2 3">
    <name type="scientific">Candidatus Vogelbacteria bacterium CG10_big_fil_rev_8_21_14_0_10_50_13</name>
    <dbReference type="NCBI Taxonomy" id="1975044"/>
    <lineage>
        <taxon>Bacteria</taxon>
        <taxon>Candidatus Vogeliibacteriota</taxon>
    </lineage>
</organism>
<accession>A0A2H0RGN2</accession>
<dbReference type="NCBIfam" id="TIGR02532">
    <property type="entry name" value="IV_pilin_GFxxxE"/>
    <property type="match status" value="1"/>
</dbReference>
<gene>
    <name evidence="2" type="ORF">COV09_00645</name>
</gene>
<name>A0A2H0RGN2_9BACT</name>
<feature type="transmembrane region" description="Helical" evidence="1">
    <location>
        <begin position="7"/>
        <end position="31"/>
    </location>
</feature>
<dbReference type="PROSITE" id="PS00409">
    <property type="entry name" value="PROKAR_NTER_METHYL"/>
    <property type="match status" value="1"/>
</dbReference>
<proteinExistence type="predicted"/>
<dbReference type="EMBL" id="PCYJ01000012">
    <property type="protein sequence ID" value="PIR45590.1"/>
    <property type="molecule type" value="Genomic_DNA"/>
</dbReference>
<dbReference type="SUPFAM" id="SSF49464">
    <property type="entry name" value="Carboxypeptidase regulatory domain-like"/>
    <property type="match status" value="1"/>
</dbReference>
<protein>
    <submittedName>
        <fullName evidence="2">Uncharacterized protein</fullName>
    </submittedName>
</protein>
<dbReference type="AlphaFoldDB" id="A0A2H0RGN2"/>
<comment type="caution">
    <text evidence="2">The sequence shown here is derived from an EMBL/GenBank/DDBJ whole genome shotgun (WGS) entry which is preliminary data.</text>
</comment>
<dbReference type="InterPro" id="IPR012902">
    <property type="entry name" value="N_methyl_site"/>
</dbReference>
<keyword evidence="1" id="KW-1133">Transmembrane helix</keyword>
<sequence>MKIKTKGFTLVEMLIGTALLLMLVVAIYGGFVSVINLLQLSGYKTVASQLTTEYLELARNLAYADVGLIGGVPAGLLERVQTVSRNDQDYTVTYTIRNIDDPFDGTIGGSPNDLTPADYKLVEVTVECPLCQDFLPVTVTGTIAPQGLELTTNNGALFVKVFDANGDPVSGAAVNIVNNSVTPTIDINEITNNDGIFQLVDTPPSNLSYHIDTAKSGYSSSRTYEADELGGATPVLPPATVATGTVTQISFAIDLLGILSIETVTPTCAAIGNLSFSGRGNKLIGTNPDVYKTVKTGSTDGAGQKVYSDLEWDTYDFTIDSLTYDLAGTLPLLPLSLSPGANQTLKFVLMPSAPNSLMVVVKDAISGLPLPDAEVTLSRNGSLVDTQTTNQGFFTQTDWSGGAGQDLWSVANRYYSDDGNVDTLSSPGEIKLKNDLGVYVSAGQLTSSIFDTGATSTVFYDLNFEPHDQATSTGASPVKLQLAAGNDPATTTWNFVGPDGTAGTYYDAANSSVAGSLDDNRYIRYRVYLTTADTAQTPNVAGVSLTYSSACTPYGQALFQGLSLDNYELEISKTGYQVATESINLTDDDSVVNITLSPL</sequence>
<dbReference type="Proteomes" id="UP000230906">
    <property type="component" value="Unassembled WGS sequence"/>
</dbReference>
<dbReference type="Pfam" id="PF07963">
    <property type="entry name" value="N_methyl"/>
    <property type="match status" value="1"/>
</dbReference>
<evidence type="ECO:0000256" key="1">
    <source>
        <dbReference type="SAM" id="Phobius"/>
    </source>
</evidence>
<keyword evidence="1" id="KW-0812">Transmembrane</keyword>
<reference evidence="2 3" key="1">
    <citation type="submission" date="2017-09" db="EMBL/GenBank/DDBJ databases">
        <title>Depth-based differentiation of microbial function through sediment-hosted aquifers and enrichment of novel symbionts in the deep terrestrial subsurface.</title>
        <authorList>
            <person name="Probst A.J."/>
            <person name="Ladd B."/>
            <person name="Jarett J.K."/>
            <person name="Geller-Mcgrath D.E."/>
            <person name="Sieber C.M."/>
            <person name="Emerson J.B."/>
            <person name="Anantharaman K."/>
            <person name="Thomas B.C."/>
            <person name="Malmstrom R."/>
            <person name="Stieglmeier M."/>
            <person name="Klingl A."/>
            <person name="Woyke T."/>
            <person name="Ryan C.M."/>
            <person name="Banfield J.F."/>
        </authorList>
    </citation>
    <scope>NUCLEOTIDE SEQUENCE [LARGE SCALE GENOMIC DNA]</scope>
    <source>
        <strain evidence="2">CG10_big_fil_rev_8_21_14_0_10_50_13</strain>
    </source>
</reference>